<gene>
    <name evidence="1" type="ORF">BDN72DRAFT_867294</name>
</gene>
<protein>
    <submittedName>
        <fullName evidence="1">HSP20-like chaperone</fullName>
    </submittedName>
</protein>
<dbReference type="EMBL" id="ML208260">
    <property type="protein sequence ID" value="TFK76300.1"/>
    <property type="molecule type" value="Genomic_DNA"/>
</dbReference>
<proteinExistence type="predicted"/>
<evidence type="ECO:0000313" key="1">
    <source>
        <dbReference type="EMBL" id="TFK76300.1"/>
    </source>
</evidence>
<reference evidence="1 2" key="1">
    <citation type="journal article" date="2019" name="Nat. Ecol. Evol.">
        <title>Megaphylogeny resolves global patterns of mushroom evolution.</title>
        <authorList>
            <person name="Varga T."/>
            <person name="Krizsan K."/>
            <person name="Foldi C."/>
            <person name="Dima B."/>
            <person name="Sanchez-Garcia M."/>
            <person name="Sanchez-Ramirez S."/>
            <person name="Szollosi G.J."/>
            <person name="Szarkandi J.G."/>
            <person name="Papp V."/>
            <person name="Albert L."/>
            <person name="Andreopoulos W."/>
            <person name="Angelini C."/>
            <person name="Antonin V."/>
            <person name="Barry K.W."/>
            <person name="Bougher N.L."/>
            <person name="Buchanan P."/>
            <person name="Buyck B."/>
            <person name="Bense V."/>
            <person name="Catcheside P."/>
            <person name="Chovatia M."/>
            <person name="Cooper J."/>
            <person name="Damon W."/>
            <person name="Desjardin D."/>
            <person name="Finy P."/>
            <person name="Geml J."/>
            <person name="Haridas S."/>
            <person name="Hughes K."/>
            <person name="Justo A."/>
            <person name="Karasinski D."/>
            <person name="Kautmanova I."/>
            <person name="Kiss B."/>
            <person name="Kocsube S."/>
            <person name="Kotiranta H."/>
            <person name="LaButti K.M."/>
            <person name="Lechner B.E."/>
            <person name="Liimatainen K."/>
            <person name="Lipzen A."/>
            <person name="Lukacs Z."/>
            <person name="Mihaltcheva S."/>
            <person name="Morgado L.N."/>
            <person name="Niskanen T."/>
            <person name="Noordeloos M.E."/>
            <person name="Ohm R.A."/>
            <person name="Ortiz-Santana B."/>
            <person name="Ovrebo C."/>
            <person name="Racz N."/>
            <person name="Riley R."/>
            <person name="Savchenko A."/>
            <person name="Shiryaev A."/>
            <person name="Soop K."/>
            <person name="Spirin V."/>
            <person name="Szebenyi C."/>
            <person name="Tomsovsky M."/>
            <person name="Tulloss R.E."/>
            <person name="Uehling J."/>
            <person name="Grigoriev I.V."/>
            <person name="Vagvolgyi C."/>
            <person name="Papp T."/>
            <person name="Martin F.M."/>
            <person name="Miettinen O."/>
            <person name="Hibbett D.S."/>
            <person name="Nagy L.G."/>
        </authorList>
    </citation>
    <scope>NUCLEOTIDE SEQUENCE [LARGE SCALE GENOMIC DNA]</scope>
    <source>
        <strain evidence="1 2">NL-1719</strain>
    </source>
</reference>
<evidence type="ECO:0000313" key="2">
    <source>
        <dbReference type="Proteomes" id="UP000308600"/>
    </source>
</evidence>
<name>A0ACD3BDQ4_9AGAR</name>
<accession>A0ACD3BDQ4</accession>
<keyword evidence="2" id="KW-1185">Reference proteome</keyword>
<sequence length="153" mass="17338">MSSIWFYEPFYDFERFFDDHLAPHWGGGHPQRHPTEESAVTLRNLKPRMNLHEDAEKNMVTASFELPGLKKDQVNINVHNGRLTISGETKESEEHDKGGYAIRERRCGNFSRTLQLPAGVKDDQIKAIMEDGILVVTFPKSSPEAAAKKITVS</sequence>
<organism evidence="1 2">
    <name type="scientific">Pluteus cervinus</name>
    <dbReference type="NCBI Taxonomy" id="181527"/>
    <lineage>
        <taxon>Eukaryota</taxon>
        <taxon>Fungi</taxon>
        <taxon>Dikarya</taxon>
        <taxon>Basidiomycota</taxon>
        <taxon>Agaricomycotina</taxon>
        <taxon>Agaricomycetes</taxon>
        <taxon>Agaricomycetidae</taxon>
        <taxon>Agaricales</taxon>
        <taxon>Pluteineae</taxon>
        <taxon>Pluteaceae</taxon>
        <taxon>Pluteus</taxon>
    </lineage>
</organism>
<dbReference type="Proteomes" id="UP000308600">
    <property type="component" value="Unassembled WGS sequence"/>
</dbReference>